<dbReference type="RefSeq" id="WP_275634654.1">
    <property type="nucleotide sequence ID" value="NZ_JARGYD010000010.1"/>
</dbReference>
<dbReference type="EMBL" id="JBHRTB010000010">
    <property type="protein sequence ID" value="MFC3145284.1"/>
    <property type="molecule type" value="Genomic_DNA"/>
</dbReference>
<proteinExistence type="predicted"/>
<protein>
    <submittedName>
        <fullName evidence="1">Uncharacterized protein</fullName>
    </submittedName>
</protein>
<keyword evidence="2" id="KW-1185">Reference proteome</keyword>
<accession>A0ABV7GYK9</accession>
<comment type="caution">
    <text evidence="1">The sequence shown here is derived from an EMBL/GenBank/DDBJ whole genome shotgun (WGS) entry which is preliminary data.</text>
</comment>
<evidence type="ECO:0000313" key="1">
    <source>
        <dbReference type="EMBL" id="MFC3145284.1"/>
    </source>
</evidence>
<name>A0ABV7GYK9_9RHOB</name>
<evidence type="ECO:0000313" key="2">
    <source>
        <dbReference type="Proteomes" id="UP001595632"/>
    </source>
</evidence>
<dbReference type="Proteomes" id="UP001595632">
    <property type="component" value="Unassembled WGS sequence"/>
</dbReference>
<sequence length="95" mass="10504">MARLLVIAREGSRKGEVVAIKPDGHVWGKKEGLPDFGRVDLFGVPVGNLSDLLETAKDAEGEDVGRRAVLLRNPMPRLTTERSLRGDLRAYDEHL</sequence>
<gene>
    <name evidence="1" type="ORF">ACFOGP_21370</name>
</gene>
<reference evidence="2" key="1">
    <citation type="journal article" date="2019" name="Int. J. Syst. Evol. Microbiol.">
        <title>The Global Catalogue of Microorganisms (GCM) 10K type strain sequencing project: providing services to taxonomists for standard genome sequencing and annotation.</title>
        <authorList>
            <consortium name="The Broad Institute Genomics Platform"/>
            <consortium name="The Broad Institute Genome Sequencing Center for Infectious Disease"/>
            <person name="Wu L."/>
            <person name="Ma J."/>
        </authorList>
    </citation>
    <scope>NUCLEOTIDE SEQUENCE [LARGE SCALE GENOMIC DNA]</scope>
    <source>
        <strain evidence="2">KCTC 52366</strain>
    </source>
</reference>
<organism evidence="1 2">
    <name type="scientific">Psychromarinibacter halotolerans</name>
    <dbReference type="NCBI Taxonomy" id="1775175"/>
    <lineage>
        <taxon>Bacteria</taxon>
        <taxon>Pseudomonadati</taxon>
        <taxon>Pseudomonadota</taxon>
        <taxon>Alphaproteobacteria</taxon>
        <taxon>Rhodobacterales</taxon>
        <taxon>Paracoccaceae</taxon>
        <taxon>Psychromarinibacter</taxon>
    </lineage>
</organism>